<dbReference type="FunFam" id="1.10.10.60:FF:000015">
    <property type="entry name" value="Transcription factor RAX3"/>
    <property type="match status" value="1"/>
</dbReference>
<evidence type="ECO:0000313" key="15">
    <source>
        <dbReference type="Proteomes" id="UP001055439"/>
    </source>
</evidence>
<dbReference type="Gene3D" id="3.40.50.1000">
    <property type="entry name" value="HAD superfamily/HAD-like"/>
    <property type="match status" value="1"/>
</dbReference>
<keyword evidence="10" id="KW-0539">Nucleus</keyword>
<keyword evidence="7" id="KW-0805">Transcription regulation</keyword>
<dbReference type="PANTHER" id="PTHR12103">
    <property type="entry name" value="5'-NUCLEOTIDASE DOMAIN-CONTAINING"/>
    <property type="match status" value="1"/>
</dbReference>
<dbReference type="GO" id="GO:0046872">
    <property type="term" value="F:metal ion binding"/>
    <property type="evidence" value="ECO:0007669"/>
    <property type="project" value="UniProtKB-KW"/>
</dbReference>
<dbReference type="AlphaFoldDB" id="A0A9E7GWN4"/>
<evidence type="ECO:0000256" key="3">
    <source>
        <dbReference type="ARBA" id="ARBA00022723"/>
    </source>
</evidence>
<dbReference type="SUPFAM" id="SSF46689">
    <property type="entry name" value="Homeodomain-like"/>
    <property type="match status" value="1"/>
</dbReference>
<dbReference type="NCBIfam" id="TIGR02244">
    <property type="entry name" value="HAD-IG-Ncltidse"/>
    <property type="match status" value="1"/>
</dbReference>
<feature type="domain" description="Myb-like" evidence="12">
    <location>
        <begin position="618"/>
        <end position="675"/>
    </location>
</feature>
<keyword evidence="15" id="KW-1185">Reference proteome</keyword>
<dbReference type="Pfam" id="PF05761">
    <property type="entry name" value="5_nucleotid"/>
    <property type="match status" value="1"/>
</dbReference>
<proteinExistence type="inferred from homology"/>
<dbReference type="PROSITE" id="PS51294">
    <property type="entry name" value="HTH_MYB"/>
    <property type="match status" value="2"/>
</dbReference>
<evidence type="ECO:0000313" key="14">
    <source>
        <dbReference type="EMBL" id="URE19622.1"/>
    </source>
</evidence>
<dbReference type="InterPro" id="IPR017930">
    <property type="entry name" value="Myb_dom"/>
</dbReference>
<protein>
    <submittedName>
        <fullName evidence="14">Uncharacterized protein</fullName>
    </submittedName>
</protein>
<keyword evidence="9" id="KW-0804">Transcription</keyword>
<evidence type="ECO:0000256" key="8">
    <source>
        <dbReference type="ARBA" id="ARBA00023125"/>
    </source>
</evidence>
<dbReference type="PROSITE" id="PS50090">
    <property type="entry name" value="MYB_LIKE"/>
    <property type="match status" value="2"/>
</dbReference>
<feature type="domain" description="Myb-like" evidence="12">
    <location>
        <begin position="676"/>
        <end position="718"/>
    </location>
</feature>
<sequence length="846" mass="96554">MRMPKRPLVAALYSSASAASSSSSTALLLFRPRPTHPPPHHYLPRTGYSRSVWNGSMEGIGVDEKRPLAVDLGPCNTADGGDGRIWSSREWGQKIATGKRIFCNRSLNMKNIIAVGFDMDYTLAQYKPETFESMAYDGTVKKLVYNLGYPHEILEWTFDSKYMVRGLVLDKKRGNILKMDRHKYVKVAYHGFREMSKEEKVSTYGNTLVRDSFDEPDYALIDTLFSLAEAYLFAQLVDFMDKNPAKFTSGVDYIRMYKDVRAAVDLCHRDGTLKQMVAKDPGRYINEDLSIVPMLKMLRDSGRSTFLVTNSLWDYTNVVMNYLCGNCNSNCDSAGNYDWLQNFDVVITGSSKPSFFHEENRANLFEVESETGMLLNTDNGILIPQVGSTSPRLPPKHLKKACRVFQGGNVAHLHKLLSIASSSQVLYVGDHIYGDILRSKKVLGWRTMLVVPELEQEVELLCRSREMRKKLRQLRLERDLVEDKIHHLKWSLKFDILDANEEQSLSSELHKLEFQREQVRCLHQDAQREHHQKFHKVWGQLMKTGYQNSRFAHQVERFACLYTSQVTNLSLYSPDKYYRPSEDFMPHEFDILGLETTKAGAAPSDLTAAMGRAPCCDKANVKKGLWSPQEDAKLKSYIEQHGIGGSWISLPQKIGVFLGLRRCGKSCRLRWLNYLRPNLKHGEYSEEEDEIICRWSSIATQLPGRTDNDIKNYWNTRLKKKLLGKQQKHHRQARRDTAPRQEVTIQENGILVQLPPLEAHRSASSGMADSHGEASGSSSGFPSELDEILRFDSATPQGLDYLYEARGMAEESSGTSTPEESMNWDEMIPFMHPDWAHGEQEIFTMQ</sequence>
<accession>A0A9E7GWN4</accession>
<evidence type="ECO:0000256" key="7">
    <source>
        <dbReference type="ARBA" id="ARBA00023015"/>
    </source>
</evidence>
<comment type="subcellular location">
    <subcellularLocation>
        <location evidence="1">Nucleus</location>
    </subcellularLocation>
</comment>
<feature type="compositionally biased region" description="Basic residues" evidence="11">
    <location>
        <begin position="724"/>
        <end position="733"/>
    </location>
</feature>
<dbReference type="FunFam" id="3.40.50.1000:FF:000117">
    <property type="entry name" value="Cytosolic purine 5-nucleotidase"/>
    <property type="match status" value="1"/>
</dbReference>
<dbReference type="InterPro" id="IPR008380">
    <property type="entry name" value="HAD-SF_hydro_IG_5-nucl"/>
</dbReference>
<dbReference type="GO" id="GO:0005634">
    <property type="term" value="C:nucleus"/>
    <property type="evidence" value="ECO:0007669"/>
    <property type="project" value="UniProtKB-SubCell"/>
</dbReference>
<dbReference type="GO" id="GO:0008253">
    <property type="term" value="F:5'-nucleotidase activity"/>
    <property type="evidence" value="ECO:0007669"/>
    <property type="project" value="TreeGrafter"/>
</dbReference>
<evidence type="ECO:0000256" key="6">
    <source>
        <dbReference type="ARBA" id="ARBA00022842"/>
    </source>
</evidence>
<dbReference type="EMBL" id="CP097509">
    <property type="protein sequence ID" value="URE19622.1"/>
    <property type="molecule type" value="Genomic_DNA"/>
</dbReference>
<dbReference type="Gene3D" id="1.10.10.60">
    <property type="entry name" value="Homeodomain-like"/>
    <property type="match status" value="2"/>
</dbReference>
<evidence type="ECO:0000256" key="5">
    <source>
        <dbReference type="ARBA" id="ARBA00022801"/>
    </source>
</evidence>
<dbReference type="Pfam" id="PF00249">
    <property type="entry name" value="Myb_DNA-binding"/>
    <property type="match status" value="2"/>
</dbReference>
<keyword evidence="5" id="KW-0378">Hydrolase</keyword>
<dbReference type="InterPro" id="IPR036412">
    <property type="entry name" value="HAD-like_sf"/>
</dbReference>
<dbReference type="SMART" id="SM00717">
    <property type="entry name" value="SANT"/>
    <property type="match status" value="2"/>
</dbReference>
<dbReference type="InterPro" id="IPR023214">
    <property type="entry name" value="HAD_sf"/>
</dbReference>
<keyword evidence="3" id="KW-0479">Metal-binding</keyword>
<evidence type="ECO:0000259" key="12">
    <source>
        <dbReference type="PROSITE" id="PS50090"/>
    </source>
</evidence>
<feature type="region of interest" description="Disordered" evidence="11">
    <location>
        <begin position="724"/>
        <end position="783"/>
    </location>
</feature>
<dbReference type="PANTHER" id="PTHR12103:SF15">
    <property type="entry name" value="CYTOSOLIC PURINE 5'-NUCLEOTIDASE"/>
    <property type="match status" value="1"/>
</dbReference>
<dbReference type="CDD" id="cd07522">
    <property type="entry name" value="HAD_cN-II"/>
    <property type="match status" value="1"/>
</dbReference>
<dbReference type="Proteomes" id="UP001055439">
    <property type="component" value="Chromosome 7"/>
</dbReference>
<evidence type="ECO:0000256" key="11">
    <source>
        <dbReference type="SAM" id="MobiDB-lite"/>
    </source>
</evidence>
<keyword evidence="6" id="KW-0460">Magnesium</keyword>
<keyword evidence="8" id="KW-0238">DNA-binding</keyword>
<evidence type="ECO:0000256" key="4">
    <source>
        <dbReference type="ARBA" id="ARBA00022737"/>
    </source>
</evidence>
<dbReference type="InterPro" id="IPR009057">
    <property type="entry name" value="Homeodomain-like_sf"/>
</dbReference>
<dbReference type="GO" id="GO:0003677">
    <property type="term" value="F:DNA binding"/>
    <property type="evidence" value="ECO:0007669"/>
    <property type="project" value="UniProtKB-KW"/>
</dbReference>
<evidence type="ECO:0000256" key="1">
    <source>
        <dbReference type="ARBA" id="ARBA00004123"/>
    </source>
</evidence>
<evidence type="ECO:0000256" key="9">
    <source>
        <dbReference type="ARBA" id="ARBA00023163"/>
    </source>
</evidence>
<evidence type="ECO:0000256" key="10">
    <source>
        <dbReference type="ARBA" id="ARBA00023242"/>
    </source>
</evidence>
<reference evidence="14" key="1">
    <citation type="submission" date="2022-05" db="EMBL/GenBank/DDBJ databases">
        <title>The Musa troglodytarum L. genome provides insights into the mechanism of non-climacteric behaviour and enrichment of carotenoids.</title>
        <authorList>
            <person name="Wang J."/>
        </authorList>
    </citation>
    <scope>NUCLEOTIDE SEQUENCE</scope>
    <source>
        <tissue evidence="14">Leaf</tissue>
    </source>
</reference>
<gene>
    <name evidence="14" type="ORF">MUK42_10387</name>
</gene>
<organism evidence="14 15">
    <name type="scientific">Musa troglodytarum</name>
    <name type="common">fe'i banana</name>
    <dbReference type="NCBI Taxonomy" id="320322"/>
    <lineage>
        <taxon>Eukaryota</taxon>
        <taxon>Viridiplantae</taxon>
        <taxon>Streptophyta</taxon>
        <taxon>Embryophyta</taxon>
        <taxon>Tracheophyta</taxon>
        <taxon>Spermatophyta</taxon>
        <taxon>Magnoliopsida</taxon>
        <taxon>Liliopsida</taxon>
        <taxon>Zingiberales</taxon>
        <taxon>Musaceae</taxon>
        <taxon>Musa</taxon>
    </lineage>
</organism>
<keyword evidence="4" id="KW-0677">Repeat</keyword>
<evidence type="ECO:0000259" key="13">
    <source>
        <dbReference type="PROSITE" id="PS51294"/>
    </source>
</evidence>
<evidence type="ECO:0000256" key="2">
    <source>
        <dbReference type="ARBA" id="ARBA00009589"/>
    </source>
</evidence>
<name>A0A9E7GWN4_9LILI</name>
<feature type="domain" description="HTH myb-type" evidence="13">
    <location>
        <begin position="618"/>
        <end position="679"/>
    </location>
</feature>
<dbReference type="SUPFAM" id="SSF56784">
    <property type="entry name" value="HAD-like"/>
    <property type="match status" value="1"/>
</dbReference>
<dbReference type="CDD" id="cd00167">
    <property type="entry name" value="SANT"/>
    <property type="match status" value="2"/>
</dbReference>
<dbReference type="OrthoDB" id="10252832at2759"/>
<dbReference type="InterPro" id="IPR001005">
    <property type="entry name" value="SANT/Myb"/>
</dbReference>
<comment type="similarity">
    <text evidence="2">Belongs to the 5'(3')-deoxyribonucleotidase family.</text>
</comment>
<feature type="domain" description="HTH myb-type" evidence="13">
    <location>
        <begin position="694"/>
        <end position="722"/>
    </location>
</feature>